<name>A0A849IBV6_9HYPH</name>
<feature type="compositionally biased region" description="Basic residues" evidence="1">
    <location>
        <begin position="1"/>
        <end position="14"/>
    </location>
</feature>
<feature type="compositionally biased region" description="Pro residues" evidence="1">
    <location>
        <begin position="50"/>
        <end position="59"/>
    </location>
</feature>
<gene>
    <name evidence="2" type="ORF">HJG44_20580</name>
</gene>
<proteinExistence type="predicted"/>
<dbReference type="AlphaFoldDB" id="A0A849IBV6"/>
<evidence type="ECO:0008006" key="4">
    <source>
        <dbReference type="Google" id="ProtNLM"/>
    </source>
</evidence>
<feature type="region of interest" description="Disordered" evidence="1">
    <location>
        <begin position="1"/>
        <end position="107"/>
    </location>
</feature>
<protein>
    <recommendedName>
        <fullName evidence="4">Terminase B</fullName>
    </recommendedName>
</protein>
<dbReference type="Proteomes" id="UP000564885">
    <property type="component" value="Unassembled WGS sequence"/>
</dbReference>
<comment type="caution">
    <text evidence="2">The sequence shown here is derived from an EMBL/GenBank/DDBJ whole genome shotgun (WGS) entry which is preliminary data.</text>
</comment>
<dbReference type="SUPFAM" id="SSF52540">
    <property type="entry name" value="P-loop containing nucleoside triphosphate hydrolases"/>
    <property type="match status" value="1"/>
</dbReference>
<accession>A0A849IBV6</accession>
<dbReference type="InterPro" id="IPR027417">
    <property type="entry name" value="P-loop_NTPase"/>
</dbReference>
<dbReference type="Gene3D" id="3.40.50.300">
    <property type="entry name" value="P-loop containing nucleotide triphosphate hydrolases"/>
    <property type="match status" value="1"/>
</dbReference>
<dbReference type="RefSeq" id="WP_171220209.1">
    <property type="nucleotide sequence ID" value="NZ_JABEPP010000006.1"/>
</dbReference>
<keyword evidence="3" id="KW-1185">Reference proteome</keyword>
<reference evidence="2 3" key="1">
    <citation type="submission" date="2020-04" db="EMBL/GenBank/DDBJ databases">
        <title>Enterovirga sp. isolate from soil.</title>
        <authorList>
            <person name="Chea S."/>
            <person name="Kim D.-U."/>
        </authorList>
    </citation>
    <scope>NUCLEOTIDE SEQUENCE [LARGE SCALE GENOMIC DNA]</scope>
    <source>
        <strain evidence="2 3">DB1703</strain>
    </source>
</reference>
<sequence>MSAPKAGKRGRRAGRPGGPPALVGSLDRACESRGDDPLHPANENATPETTPLPPAPVSPDTPAAEKIAEIAQETPEAPVPVSEHPLEPERPSADNSKALPPDPEPDASPEVVDAFFIAFRRRYYNDPVGLVRNVLKAEPTEDQEEFLTALARGERRISIRAGHGVGKSTACSWGMIWFMLTRFPQKTVCTAPTAGQLFDALFAELKRWIAALPPVLRGLFEVFSDRVVLLAAPERSFISARTSSADRPEALAGIHAEHVLLIVDEASAVPEPVFESASGSMSGHSAHTVLISNPTRTSGLFFRTHHELKGSWFTLHWSSLKNRLVSPDFIKQTAETYGEESNAYRVRVLGEFPTRDDDTLIAAELVDAAIVRDIAHDPKNTILYGLDCARFGDDRSVLCRRIGNVVLPLKVWRNLDTMALVGAVVNELAEDGIQARSDKPYEILVDSIGIGAGVADRLRELGFNCRDVNVSEATAMNPKAAKLRDELWLAVRDWLRARACKLPQDDDLRQELVSPTYSFTSNGKLKVEGKAEMKKRGLRSPDRADALCLTFASVASRVGGTGSHWVRGQPLKRNIKGVR</sequence>
<organism evidence="2 3">
    <name type="scientific">Enterovirga aerilata</name>
    <dbReference type="NCBI Taxonomy" id="2730920"/>
    <lineage>
        <taxon>Bacteria</taxon>
        <taxon>Pseudomonadati</taxon>
        <taxon>Pseudomonadota</taxon>
        <taxon>Alphaproteobacteria</taxon>
        <taxon>Hyphomicrobiales</taxon>
        <taxon>Methylobacteriaceae</taxon>
        <taxon>Enterovirga</taxon>
    </lineage>
</organism>
<evidence type="ECO:0000313" key="2">
    <source>
        <dbReference type="EMBL" id="NNM74761.1"/>
    </source>
</evidence>
<dbReference type="Pfam" id="PF03237">
    <property type="entry name" value="Terminase_6N"/>
    <property type="match status" value="1"/>
</dbReference>
<dbReference type="EMBL" id="JABEPP010000006">
    <property type="protein sequence ID" value="NNM74761.1"/>
    <property type="molecule type" value="Genomic_DNA"/>
</dbReference>
<evidence type="ECO:0000313" key="3">
    <source>
        <dbReference type="Proteomes" id="UP000564885"/>
    </source>
</evidence>
<dbReference type="Gene3D" id="3.30.420.240">
    <property type="match status" value="1"/>
</dbReference>
<feature type="compositionally biased region" description="Basic and acidic residues" evidence="1">
    <location>
        <begin position="28"/>
        <end position="38"/>
    </location>
</feature>
<evidence type="ECO:0000256" key="1">
    <source>
        <dbReference type="SAM" id="MobiDB-lite"/>
    </source>
</evidence>